<protein>
    <submittedName>
        <fullName evidence="2">Uncharacterized protein</fullName>
    </submittedName>
</protein>
<accession>A0A8S9V4X3</accession>
<name>A0A8S9V4X3_PHYIN</name>
<sequence>MVTNEGKTTNGSGQQHDHAVQTRYGLRSDDAGGDEESSGGSNDGRGGGCRDSRECSTSTRI</sequence>
<reference evidence="2" key="1">
    <citation type="submission" date="2020-03" db="EMBL/GenBank/DDBJ databases">
        <title>Hybrid Assembly of Korean Phytophthora infestans isolates.</title>
        <authorList>
            <person name="Prokchorchik M."/>
            <person name="Lee Y."/>
            <person name="Seo J."/>
            <person name="Cho J.-H."/>
            <person name="Park Y.-E."/>
            <person name="Jang D.-C."/>
            <person name="Im J.-S."/>
            <person name="Choi J.-G."/>
            <person name="Park H.-J."/>
            <person name="Lee G.-B."/>
            <person name="Lee Y.-G."/>
            <person name="Hong S.-Y."/>
            <person name="Cho K."/>
            <person name="Sohn K.H."/>
        </authorList>
    </citation>
    <scope>NUCLEOTIDE SEQUENCE</scope>
    <source>
        <strain evidence="2">KR_2_A2</strain>
    </source>
</reference>
<organism evidence="2 3">
    <name type="scientific">Phytophthora infestans</name>
    <name type="common">Potato late blight agent</name>
    <name type="synonym">Botrytis infestans</name>
    <dbReference type="NCBI Taxonomy" id="4787"/>
    <lineage>
        <taxon>Eukaryota</taxon>
        <taxon>Sar</taxon>
        <taxon>Stramenopiles</taxon>
        <taxon>Oomycota</taxon>
        <taxon>Peronosporomycetes</taxon>
        <taxon>Peronosporales</taxon>
        <taxon>Peronosporaceae</taxon>
        <taxon>Phytophthora</taxon>
    </lineage>
</organism>
<gene>
    <name evidence="2" type="ORF">GN958_ATG04580</name>
</gene>
<evidence type="ECO:0000313" key="3">
    <source>
        <dbReference type="Proteomes" id="UP000704712"/>
    </source>
</evidence>
<feature type="region of interest" description="Disordered" evidence="1">
    <location>
        <begin position="1"/>
        <end position="61"/>
    </location>
</feature>
<feature type="compositionally biased region" description="Polar residues" evidence="1">
    <location>
        <begin position="1"/>
        <end position="14"/>
    </location>
</feature>
<evidence type="ECO:0000256" key="1">
    <source>
        <dbReference type="SAM" id="MobiDB-lite"/>
    </source>
</evidence>
<dbReference type="EMBL" id="JAACNO010000636">
    <property type="protein sequence ID" value="KAF4146229.1"/>
    <property type="molecule type" value="Genomic_DNA"/>
</dbReference>
<evidence type="ECO:0000313" key="2">
    <source>
        <dbReference type="EMBL" id="KAF4146229.1"/>
    </source>
</evidence>
<dbReference type="Proteomes" id="UP000704712">
    <property type="component" value="Unassembled WGS sequence"/>
</dbReference>
<dbReference type="AlphaFoldDB" id="A0A8S9V4X3"/>
<feature type="compositionally biased region" description="Basic and acidic residues" evidence="1">
    <location>
        <begin position="15"/>
        <end position="30"/>
    </location>
</feature>
<comment type="caution">
    <text evidence="2">The sequence shown here is derived from an EMBL/GenBank/DDBJ whole genome shotgun (WGS) entry which is preliminary data.</text>
</comment>
<proteinExistence type="predicted"/>